<dbReference type="STRING" id="362948.LSL_1666"/>
<dbReference type="Proteomes" id="UP000006559">
    <property type="component" value="Chromosome"/>
</dbReference>
<gene>
    <name evidence="1" type="ordered locus">LSL_1666</name>
</gene>
<dbReference type="EMBL" id="CP000233">
    <property type="protein sequence ID" value="ABE00468.1"/>
    <property type="molecule type" value="Genomic_DNA"/>
</dbReference>
<dbReference type="KEGG" id="lsl:LSL_1666"/>
<proteinExistence type="predicted"/>
<protein>
    <submittedName>
        <fullName evidence="1">Uncharacterized protein</fullName>
    </submittedName>
</protein>
<dbReference type="HOGENOM" id="CLU_2538369_0_0_9"/>
<keyword evidence="2" id="KW-1185">Reference proteome</keyword>
<reference evidence="1 2" key="1">
    <citation type="journal article" date="2006" name="Proc. Natl. Acad. Sci. U.S.A.">
        <title>Multireplicon genome architecture of Lactobacillus salivarius.</title>
        <authorList>
            <person name="Claesson M.J."/>
            <person name="Li Y."/>
            <person name="Leahy S."/>
            <person name="Canchaya C."/>
            <person name="van Pijkeren J.P."/>
            <person name="Cerdeno-Tarraga A.M."/>
            <person name="Parkhill J."/>
            <person name="Flynn S."/>
            <person name="O'Sullivan G.C."/>
            <person name="Collins J.K."/>
            <person name="Higgins D."/>
            <person name="Shanahan F."/>
            <person name="Fitzgerald G.F."/>
            <person name="van Sinderen D."/>
            <person name="O'Toole P.W."/>
        </authorList>
    </citation>
    <scope>NUCLEOTIDE SEQUENCE [LARGE SCALE GENOMIC DNA]</scope>
    <source>
        <strain evidence="1 2">UCC118</strain>
    </source>
</reference>
<evidence type="ECO:0000313" key="1">
    <source>
        <dbReference type="EMBL" id="ABE00468.1"/>
    </source>
</evidence>
<organism evidence="1 2">
    <name type="scientific">Ligilactobacillus salivarius (strain UCC118)</name>
    <name type="common">Lactobacillus salivarius</name>
    <dbReference type="NCBI Taxonomy" id="362948"/>
    <lineage>
        <taxon>Bacteria</taxon>
        <taxon>Bacillati</taxon>
        <taxon>Bacillota</taxon>
        <taxon>Bacilli</taxon>
        <taxon>Lactobacillales</taxon>
        <taxon>Lactobacillaceae</taxon>
        <taxon>Ligilactobacillus</taxon>
    </lineage>
</organism>
<dbReference type="AlphaFoldDB" id="A0JQT1"/>
<sequence>MVACFFIASDTPLLHQLIQLHSLLDLQTLRINMTDTVNDLIYRIVAIQSKTKKPRYKHRSSMTKDNINRFIKIIKFGVVLILE</sequence>
<accession>A0JQT1</accession>
<name>A0JQT1_LIGS1</name>
<evidence type="ECO:0000313" key="2">
    <source>
        <dbReference type="Proteomes" id="UP000006559"/>
    </source>
</evidence>